<accession>A0A1I8F720</accession>
<organism evidence="3 4">
    <name type="scientific">Macrostomum lignano</name>
    <dbReference type="NCBI Taxonomy" id="282301"/>
    <lineage>
        <taxon>Eukaryota</taxon>
        <taxon>Metazoa</taxon>
        <taxon>Spiralia</taxon>
        <taxon>Lophotrochozoa</taxon>
        <taxon>Platyhelminthes</taxon>
        <taxon>Rhabditophora</taxon>
        <taxon>Macrostomorpha</taxon>
        <taxon>Macrostomida</taxon>
        <taxon>Macrostomidae</taxon>
        <taxon>Macrostomum</taxon>
    </lineage>
</organism>
<name>A0A1I8F720_9PLAT</name>
<dbReference type="WBParaSite" id="maker-unitig_23128-snap-gene-0.2-mRNA-1">
    <property type="protein sequence ID" value="maker-unitig_23128-snap-gene-0.2-mRNA-1"/>
    <property type="gene ID" value="maker-unitig_23128-snap-gene-0.2"/>
</dbReference>
<keyword evidence="2" id="KW-0472">Membrane</keyword>
<protein>
    <submittedName>
        <fullName evidence="4">Uncharacterized protein</fullName>
    </submittedName>
</protein>
<keyword evidence="2" id="KW-0812">Transmembrane</keyword>
<feature type="transmembrane region" description="Helical" evidence="2">
    <location>
        <begin position="153"/>
        <end position="177"/>
    </location>
</feature>
<evidence type="ECO:0000256" key="2">
    <source>
        <dbReference type="SAM" id="Phobius"/>
    </source>
</evidence>
<evidence type="ECO:0000256" key="1">
    <source>
        <dbReference type="SAM" id="MobiDB-lite"/>
    </source>
</evidence>
<proteinExistence type="predicted"/>
<feature type="transmembrane region" description="Helical" evidence="2">
    <location>
        <begin position="189"/>
        <end position="216"/>
    </location>
</feature>
<keyword evidence="2" id="KW-1133">Transmembrane helix</keyword>
<dbReference type="Proteomes" id="UP000095280">
    <property type="component" value="Unplaced"/>
</dbReference>
<reference evidence="4" key="1">
    <citation type="submission" date="2016-11" db="UniProtKB">
        <authorList>
            <consortium name="WormBaseParasite"/>
        </authorList>
    </citation>
    <scope>IDENTIFICATION</scope>
</reference>
<sequence>MEPVGISWWRRLRDLSIPTYTWGPAIPRIVEYEYLDGPEGWRLDSCLRRGLCAPWQNAFGHTVSKPPLSGAKLPEEMASQQPPVKKVPLKRLSQIGNGAESQRTADGQKQADDQQDEDAVEMVSVTSRGSDRRLSMKQKTSNSCTDAFTLDDWLAVLLAVALVCLAVFAGLCGVLHGERKHELTSNRPFNMALLVSGCVAMTLQLLCACVFASQWLTGRKQSSCPSPIDAFGALRFGGLLARFDRLRQ</sequence>
<dbReference type="AlphaFoldDB" id="A0A1I8F720"/>
<feature type="region of interest" description="Disordered" evidence="1">
    <location>
        <begin position="66"/>
        <end position="135"/>
    </location>
</feature>
<evidence type="ECO:0000313" key="3">
    <source>
        <dbReference type="Proteomes" id="UP000095280"/>
    </source>
</evidence>
<feature type="compositionally biased region" description="Polar residues" evidence="1">
    <location>
        <begin position="94"/>
        <end position="104"/>
    </location>
</feature>
<keyword evidence="3" id="KW-1185">Reference proteome</keyword>
<evidence type="ECO:0000313" key="4">
    <source>
        <dbReference type="WBParaSite" id="maker-unitig_23128-snap-gene-0.2-mRNA-1"/>
    </source>
</evidence>